<evidence type="ECO:0000313" key="2">
    <source>
        <dbReference type="Proteomes" id="UP000704712"/>
    </source>
</evidence>
<gene>
    <name evidence="1" type="ORF">GN958_ATG15700</name>
</gene>
<dbReference type="Proteomes" id="UP000704712">
    <property type="component" value="Unassembled WGS sequence"/>
</dbReference>
<protein>
    <submittedName>
        <fullName evidence="1">Uncharacterized protein</fullName>
    </submittedName>
</protein>
<sequence length="67" mass="7505">MGRACTKGTGRKPKRYTRVAVDYTHKLELLKYLAGGHDVGDAIAHFYPGCPGSAKTRKQKQISKWKK</sequence>
<accession>A0A8S9U3F5</accession>
<dbReference type="AlphaFoldDB" id="A0A8S9U3F5"/>
<proteinExistence type="predicted"/>
<reference evidence="1" key="1">
    <citation type="submission" date="2020-03" db="EMBL/GenBank/DDBJ databases">
        <title>Hybrid Assembly of Korean Phytophthora infestans isolates.</title>
        <authorList>
            <person name="Prokchorchik M."/>
            <person name="Lee Y."/>
            <person name="Seo J."/>
            <person name="Cho J.-H."/>
            <person name="Park Y.-E."/>
            <person name="Jang D.-C."/>
            <person name="Im J.-S."/>
            <person name="Choi J.-G."/>
            <person name="Park H.-J."/>
            <person name="Lee G.-B."/>
            <person name="Lee Y.-G."/>
            <person name="Hong S.-Y."/>
            <person name="Cho K."/>
            <person name="Sohn K.H."/>
        </authorList>
    </citation>
    <scope>NUCLEOTIDE SEQUENCE</scope>
    <source>
        <strain evidence="1">KR_2_A2</strain>
    </source>
</reference>
<organism evidence="1 2">
    <name type="scientific">Phytophthora infestans</name>
    <name type="common">Potato late blight agent</name>
    <name type="synonym">Botrytis infestans</name>
    <dbReference type="NCBI Taxonomy" id="4787"/>
    <lineage>
        <taxon>Eukaryota</taxon>
        <taxon>Sar</taxon>
        <taxon>Stramenopiles</taxon>
        <taxon>Oomycota</taxon>
        <taxon>Peronosporomycetes</taxon>
        <taxon>Peronosporales</taxon>
        <taxon>Peronosporaceae</taxon>
        <taxon>Phytophthora</taxon>
    </lineage>
</organism>
<evidence type="ECO:0000313" key="1">
    <source>
        <dbReference type="EMBL" id="KAF4135140.1"/>
    </source>
</evidence>
<dbReference type="EMBL" id="JAACNO010002204">
    <property type="protein sequence ID" value="KAF4135140.1"/>
    <property type="molecule type" value="Genomic_DNA"/>
</dbReference>
<comment type="caution">
    <text evidence="1">The sequence shown here is derived from an EMBL/GenBank/DDBJ whole genome shotgun (WGS) entry which is preliminary data.</text>
</comment>
<name>A0A8S9U3F5_PHYIN</name>